<dbReference type="KEGG" id="pkz:C5L36_0C10100"/>
<gene>
    <name evidence="8" type="ORF">C5L36_0C10100</name>
    <name evidence="9" type="ORF">CAS74_001033</name>
</gene>
<dbReference type="Proteomes" id="UP000249293">
    <property type="component" value="Chromosome 3"/>
</dbReference>
<organism evidence="9 10">
    <name type="scientific">Pichia kudriavzevii</name>
    <name type="common">Yeast</name>
    <name type="synonym">Issatchenkia orientalis</name>
    <dbReference type="NCBI Taxonomy" id="4909"/>
    <lineage>
        <taxon>Eukaryota</taxon>
        <taxon>Fungi</taxon>
        <taxon>Dikarya</taxon>
        <taxon>Ascomycota</taxon>
        <taxon>Saccharomycotina</taxon>
        <taxon>Pichiomycetes</taxon>
        <taxon>Pichiales</taxon>
        <taxon>Pichiaceae</taxon>
        <taxon>Pichia</taxon>
    </lineage>
</organism>
<evidence type="ECO:0000256" key="5">
    <source>
        <dbReference type="ARBA" id="ARBA00022824"/>
    </source>
</evidence>
<keyword evidence="5" id="KW-0256">Endoplasmic reticulum</keyword>
<evidence type="ECO:0000256" key="3">
    <source>
        <dbReference type="ARBA" id="ARBA00020820"/>
    </source>
</evidence>
<evidence type="ECO:0000313" key="8">
    <source>
        <dbReference type="EMBL" id="AWU77104.1"/>
    </source>
</evidence>
<name>A0A1Z8JVN4_PICKU</name>
<evidence type="ECO:0000256" key="1">
    <source>
        <dbReference type="ARBA" id="ARBA00004477"/>
    </source>
</evidence>
<dbReference type="Pfam" id="PF06417">
    <property type="entry name" value="EMC4"/>
    <property type="match status" value="1"/>
</dbReference>
<keyword evidence="4" id="KW-0812">Transmembrane</keyword>
<dbReference type="GO" id="GO:0005789">
    <property type="term" value="C:endoplasmic reticulum membrane"/>
    <property type="evidence" value="ECO:0007669"/>
    <property type="project" value="UniProtKB-SubCell"/>
</dbReference>
<keyword evidence="7" id="KW-0472">Membrane</keyword>
<evidence type="ECO:0000313" key="11">
    <source>
        <dbReference type="Proteomes" id="UP000249293"/>
    </source>
</evidence>
<dbReference type="RefSeq" id="XP_029322581.1">
    <property type="nucleotide sequence ID" value="XM_029466721.1"/>
</dbReference>
<keyword evidence="11" id="KW-1185">Reference proteome</keyword>
<evidence type="ECO:0000256" key="7">
    <source>
        <dbReference type="ARBA" id="ARBA00023136"/>
    </source>
</evidence>
<evidence type="ECO:0000313" key="9">
    <source>
        <dbReference type="EMBL" id="OUT24644.1"/>
    </source>
</evidence>
<reference evidence="8 11" key="2">
    <citation type="submission" date="2018-06" db="EMBL/GenBank/DDBJ databases">
        <title>Population genomics shows no distinction between pathogenic Candida krusei and environmental Pichia kudriavzevii: One species, four names.</title>
        <authorList>
            <person name="Douglass A.P."/>
            <person name="Offei B."/>
            <person name="Braun-Galleani S."/>
            <person name="Coughlan A.Y."/>
            <person name="Martos A."/>
            <person name="Ortiz-Merino R.A."/>
            <person name="Byrne K.P."/>
            <person name="Wolfe K.H."/>
        </authorList>
    </citation>
    <scope>NUCLEOTIDE SEQUENCE [LARGE SCALE GENOMIC DNA]</scope>
    <source>
        <strain evidence="8 11">CBS573</strain>
    </source>
</reference>
<protein>
    <recommendedName>
        <fullName evidence="3">ER membrane protein complex subunit 4</fullName>
    </recommendedName>
</protein>
<evidence type="ECO:0000256" key="6">
    <source>
        <dbReference type="ARBA" id="ARBA00022989"/>
    </source>
</evidence>
<comment type="similarity">
    <text evidence="2">Belongs to the EMC4 family.</text>
</comment>
<dbReference type="GeneID" id="40384899"/>
<dbReference type="PANTHER" id="PTHR19315">
    <property type="entry name" value="ER MEMBRANE PROTEIN COMPLEX SUBUNIT 4"/>
    <property type="match status" value="1"/>
</dbReference>
<dbReference type="STRING" id="4909.A0A1Z8JVN4"/>
<comment type="subcellular location">
    <subcellularLocation>
        <location evidence="1">Endoplasmic reticulum membrane</location>
        <topology evidence="1">Multi-pass membrane protein</topology>
    </subcellularLocation>
</comment>
<dbReference type="OrthoDB" id="369569at2759"/>
<dbReference type="EMBL" id="NHMM01000001">
    <property type="protein sequence ID" value="OUT24644.1"/>
    <property type="molecule type" value="Genomic_DNA"/>
</dbReference>
<keyword evidence="6" id="KW-1133">Transmembrane helix</keyword>
<evidence type="ECO:0000256" key="4">
    <source>
        <dbReference type="ARBA" id="ARBA00022692"/>
    </source>
</evidence>
<dbReference type="Proteomes" id="UP000195871">
    <property type="component" value="Unassembled WGS sequence"/>
</dbReference>
<sequence length="186" mass="21401">MSWLDIHKNERLYVNAYKQSKLVKITPPQGYTDNAYQDIDEGRISSNCGRVRNKGKILNFDLKDMKKKKLWELSTSPAKSIIMNIGMSYMSPNEIQVIPITMLCMLFINTFKELFQVNEKFEQLDKSMEGDVDSYDVNLMKLVYILSCCGNLAVGIWKLNSMGLIPTKTSDWLAFEKKLSSKESFV</sequence>
<dbReference type="EMBL" id="CP028775">
    <property type="protein sequence ID" value="AWU77104.1"/>
    <property type="molecule type" value="Genomic_DNA"/>
</dbReference>
<evidence type="ECO:0000256" key="2">
    <source>
        <dbReference type="ARBA" id="ARBA00007715"/>
    </source>
</evidence>
<dbReference type="InterPro" id="IPR009445">
    <property type="entry name" value="TMEM85/Emc4"/>
</dbReference>
<accession>A0A1Z8JVN4</accession>
<evidence type="ECO:0000313" key="10">
    <source>
        <dbReference type="Proteomes" id="UP000195871"/>
    </source>
</evidence>
<proteinExistence type="inferred from homology"/>
<dbReference type="VEuPathDB" id="FungiDB:C5L36_0C10100"/>
<reference evidence="9 10" key="1">
    <citation type="submission" date="2017-05" db="EMBL/GenBank/DDBJ databases">
        <title>The Genome Sequence of Candida krusei Ckrusei653.</title>
        <authorList>
            <person name="Cuomo C."/>
            <person name="Forche A."/>
            <person name="Young S."/>
            <person name="Abouelleil A."/>
            <person name="Cao P."/>
            <person name="Chapman S."/>
            <person name="Cusick C."/>
            <person name="Shea T."/>
            <person name="Nusbaum C."/>
            <person name="Birren B."/>
        </authorList>
    </citation>
    <scope>NUCLEOTIDE SEQUENCE [LARGE SCALE GENOMIC DNA]</scope>
    <source>
        <strain evidence="9 10">Ckrusei653</strain>
    </source>
</reference>
<dbReference type="AlphaFoldDB" id="A0A1Z8JVN4"/>